<dbReference type="HOGENOM" id="CLU_036005_0_0_1"/>
<keyword evidence="5" id="KW-0560">Oxidoreductase</keyword>
<accession>G8YTZ3</accession>
<keyword evidence="6" id="KW-0408">Iron</keyword>
<dbReference type="STRING" id="559304.G8YTZ3"/>
<evidence type="ECO:0000259" key="7">
    <source>
        <dbReference type="Pfam" id="PF02668"/>
    </source>
</evidence>
<dbReference type="OrthoDB" id="10257314at2759"/>
<evidence type="ECO:0000256" key="1">
    <source>
        <dbReference type="ARBA" id="ARBA00001954"/>
    </source>
</evidence>
<evidence type="ECO:0000313" key="9">
    <source>
        <dbReference type="EMBL" id="CCE73394.1"/>
    </source>
</evidence>
<reference evidence="10" key="2">
    <citation type="journal article" date="2012" name="G3 (Bethesda)">
        <title>Pichia sorbitophila, an interspecies yeast hybrid reveals early steps of genome resolution following polyploidization.</title>
        <authorList>
            <person name="Leh Louis V."/>
            <person name="Despons L."/>
            <person name="Friedrich A."/>
            <person name="Martin T."/>
            <person name="Durrens P."/>
            <person name="Casaregola S."/>
            <person name="Neuveglise C."/>
            <person name="Fairhead C."/>
            <person name="Marck C."/>
            <person name="Cruz J.A."/>
            <person name="Straub M.L."/>
            <person name="Kugler V."/>
            <person name="Sacerdot C."/>
            <person name="Uzunov Z."/>
            <person name="Thierry A."/>
            <person name="Weiss S."/>
            <person name="Bleykasten C."/>
            <person name="De Montigny J."/>
            <person name="Jacques N."/>
            <person name="Jung P."/>
            <person name="Lemaire M."/>
            <person name="Mallet S."/>
            <person name="Morel G."/>
            <person name="Richard G.F."/>
            <person name="Sarkar A."/>
            <person name="Savel G."/>
            <person name="Schacherer J."/>
            <person name="Seret M.L."/>
            <person name="Talla E."/>
            <person name="Samson G."/>
            <person name="Jubin C."/>
            <person name="Poulain J."/>
            <person name="Vacherie B."/>
            <person name="Barbe V."/>
            <person name="Pelletier E."/>
            <person name="Sherman D.J."/>
            <person name="Westhof E."/>
            <person name="Weissenbach J."/>
            <person name="Baret P.V."/>
            <person name="Wincker P."/>
            <person name="Gaillardin C."/>
            <person name="Dujon B."/>
            <person name="Souciet J.L."/>
        </authorList>
    </citation>
    <scope>NUCLEOTIDE SEQUENCE [LARGE SCALE GENOMIC DNA]</scope>
    <source>
        <strain evidence="10">ATCC MYA-4447 / BCRC 22081 / CBS 7064 / NBRC 10061 / NRRL Y-12695</strain>
    </source>
</reference>
<keyword evidence="4" id="KW-0223">Dioxygenase</keyword>
<name>G8YTZ3_PICSO</name>
<proteinExistence type="inferred from homology"/>
<dbReference type="SUPFAM" id="SSF51197">
    <property type="entry name" value="Clavaminate synthase-like"/>
    <property type="match status" value="1"/>
</dbReference>
<reference evidence="9" key="1">
    <citation type="submission" date="2011-10" db="EMBL/GenBank/DDBJ databases">
        <authorList>
            <person name="Genoscope - CEA"/>
        </authorList>
    </citation>
    <scope>NUCLEOTIDE SEQUENCE</scope>
    <source>
        <strain evidence="9">CBS 7064</strain>
    </source>
</reference>
<comment type="similarity">
    <text evidence="2">Belongs to the TfdA dioxygenase family.</text>
</comment>
<dbReference type="Pfam" id="PF02668">
    <property type="entry name" value="TauD"/>
    <property type="match status" value="1"/>
</dbReference>
<evidence type="ECO:0000256" key="5">
    <source>
        <dbReference type="ARBA" id="ARBA00023002"/>
    </source>
</evidence>
<feature type="domain" description="TauD/TfdA-like" evidence="7">
    <location>
        <begin position="81"/>
        <end position="350"/>
    </location>
</feature>
<keyword evidence="3" id="KW-0479">Metal-binding</keyword>
<sequence length="376" mass="42902">MSERGNVVRIANFNRVSDENNKDILTVSESHFKAAKYPEFLPSWDTKEKYPPLKFFEHNDRGLKADKSLSKLFPKNGDYKLRKITPKLGTEVRGVQLSQLSDSGKDELAYFVAQRGLVVFRDQDFVDKGPDFASQFGKYFGPLHIHPTSGAPKNYPEFHIVYRRADEGFQSPFFKRNNLIQWHSDVSYELQPPGITFFTVIEKPESGGDTLYADTVEAYKRLSPAFQKILEGLHVVHSSHEQAKGSSIEGGIVRREPVSNIHPLVRVHPVTGEKILYVNPGFSRKVVELKKDESDLLLNFLYQHIAYAHDLQARASWEPNSVAIWDNRRVVHSATHDFEFSETRHAFRITPQAERPVADLGALNTYSENNPQEAVY</sequence>
<evidence type="ECO:0000256" key="4">
    <source>
        <dbReference type="ARBA" id="ARBA00022964"/>
    </source>
</evidence>
<dbReference type="EMBL" id="FO082058">
    <property type="protein sequence ID" value="CCE73394.1"/>
    <property type="molecule type" value="Genomic_DNA"/>
</dbReference>
<gene>
    <name evidence="9" type="primary">Piso0_000430</name>
    <name evidence="8" type="ORF">GNLVRS01_PISO0A09174g</name>
    <name evidence="9" type="ORF">GNLVRS01_PISO0B09241g</name>
</gene>
<protein>
    <submittedName>
        <fullName evidence="9">Piso0_000430 protein</fullName>
    </submittedName>
</protein>
<dbReference type="InterPro" id="IPR042098">
    <property type="entry name" value="TauD-like_sf"/>
</dbReference>
<organism evidence="9 10">
    <name type="scientific">Pichia sorbitophila (strain ATCC MYA-4447 / BCRC 22081 / CBS 7064 / NBRC 10061 / NRRL Y-12695)</name>
    <name type="common">Hybrid yeast</name>
    <dbReference type="NCBI Taxonomy" id="559304"/>
    <lineage>
        <taxon>Eukaryota</taxon>
        <taxon>Fungi</taxon>
        <taxon>Dikarya</taxon>
        <taxon>Ascomycota</taxon>
        <taxon>Saccharomycotina</taxon>
        <taxon>Pichiomycetes</taxon>
        <taxon>Debaryomycetaceae</taxon>
        <taxon>Millerozyma</taxon>
    </lineage>
</organism>
<dbReference type="OMA" id="VCGFSTH"/>
<dbReference type="Gene3D" id="3.60.130.10">
    <property type="entry name" value="Clavaminate synthase-like"/>
    <property type="match status" value="1"/>
</dbReference>
<dbReference type="GO" id="GO:0000907">
    <property type="term" value="F:sulfonate dioxygenase activity"/>
    <property type="evidence" value="ECO:0007669"/>
    <property type="project" value="TreeGrafter"/>
</dbReference>
<dbReference type="Proteomes" id="UP000005222">
    <property type="component" value="Chromosome A"/>
</dbReference>
<dbReference type="GO" id="GO:0046872">
    <property type="term" value="F:metal ion binding"/>
    <property type="evidence" value="ECO:0007669"/>
    <property type="project" value="UniProtKB-KW"/>
</dbReference>
<dbReference type="InParanoid" id="G8YTZ3"/>
<dbReference type="PANTHER" id="PTHR30468">
    <property type="entry name" value="ALPHA-KETOGLUTARATE-DEPENDENT SULFONATE DIOXYGENASE"/>
    <property type="match status" value="1"/>
</dbReference>
<dbReference type="PANTHER" id="PTHR30468:SF1">
    <property type="entry name" value="ALPHA-KETOGLUTARATE-DEPENDENT SULFONATE DIOXYGENASE"/>
    <property type="match status" value="1"/>
</dbReference>
<evidence type="ECO:0000256" key="2">
    <source>
        <dbReference type="ARBA" id="ARBA00005896"/>
    </source>
</evidence>
<keyword evidence="10" id="KW-1185">Reference proteome</keyword>
<evidence type="ECO:0000256" key="6">
    <source>
        <dbReference type="ARBA" id="ARBA00023004"/>
    </source>
</evidence>
<comment type="cofactor">
    <cofactor evidence="1">
        <name>Fe(2+)</name>
        <dbReference type="ChEBI" id="CHEBI:29033"/>
    </cofactor>
</comment>
<dbReference type="InterPro" id="IPR051323">
    <property type="entry name" value="AtsK-like"/>
</dbReference>
<dbReference type="GO" id="GO:0005737">
    <property type="term" value="C:cytoplasm"/>
    <property type="evidence" value="ECO:0007669"/>
    <property type="project" value="TreeGrafter"/>
</dbReference>
<dbReference type="FunFam" id="3.60.130.10:FF:000003">
    <property type="entry name" value="Alpha-ketoglutarate-dependent taurine dioxygenase"/>
    <property type="match status" value="1"/>
</dbReference>
<dbReference type="Proteomes" id="UP000005222">
    <property type="component" value="Chromosome B"/>
</dbReference>
<dbReference type="AlphaFoldDB" id="G8YTZ3"/>
<dbReference type="EMBL" id="FO082059">
    <property type="protein sequence ID" value="CCE72833.1"/>
    <property type="molecule type" value="Genomic_DNA"/>
</dbReference>
<evidence type="ECO:0000313" key="8">
    <source>
        <dbReference type="EMBL" id="CCE72833.1"/>
    </source>
</evidence>
<dbReference type="eggNOG" id="ENOG502QT05">
    <property type="taxonomic scope" value="Eukaryota"/>
</dbReference>
<dbReference type="InterPro" id="IPR003819">
    <property type="entry name" value="TauD/TfdA-like"/>
</dbReference>
<dbReference type="GO" id="GO:0044273">
    <property type="term" value="P:sulfur compound catabolic process"/>
    <property type="evidence" value="ECO:0007669"/>
    <property type="project" value="TreeGrafter"/>
</dbReference>
<evidence type="ECO:0000313" key="10">
    <source>
        <dbReference type="Proteomes" id="UP000005222"/>
    </source>
</evidence>
<evidence type="ECO:0000256" key="3">
    <source>
        <dbReference type="ARBA" id="ARBA00022723"/>
    </source>
</evidence>